<feature type="domain" description="Thioesterase" evidence="1">
    <location>
        <begin position="27"/>
        <end position="92"/>
    </location>
</feature>
<proteinExistence type="predicted"/>
<dbReference type="InterPro" id="IPR006683">
    <property type="entry name" value="Thioestr_dom"/>
</dbReference>
<dbReference type="Proteomes" id="UP001500979">
    <property type="component" value="Unassembled WGS sequence"/>
</dbReference>
<keyword evidence="3" id="KW-1185">Reference proteome</keyword>
<reference evidence="2 3" key="1">
    <citation type="journal article" date="2019" name="Int. J. Syst. Evol. Microbiol.">
        <title>The Global Catalogue of Microorganisms (GCM) 10K type strain sequencing project: providing services to taxonomists for standard genome sequencing and annotation.</title>
        <authorList>
            <consortium name="The Broad Institute Genomics Platform"/>
            <consortium name="The Broad Institute Genome Sequencing Center for Infectious Disease"/>
            <person name="Wu L."/>
            <person name="Ma J."/>
        </authorList>
    </citation>
    <scope>NUCLEOTIDE SEQUENCE [LARGE SCALE GENOMIC DNA]</scope>
    <source>
        <strain evidence="2 3">JCM 9383</strain>
    </source>
</reference>
<comment type="caution">
    <text evidence="2">The sequence shown here is derived from an EMBL/GenBank/DDBJ whole genome shotgun (WGS) entry which is preliminary data.</text>
</comment>
<accession>A0ABN3VA76</accession>
<dbReference type="Pfam" id="PF03061">
    <property type="entry name" value="4HBT"/>
    <property type="match status" value="1"/>
</dbReference>
<sequence>MADLVTAALRVRMGQQDAHYGGNLVDGARILKLFGDLVTEITIRTDGDEGLLTGYSSLEFLAPVYAGDFVEATAKLVRRGRLRRTVELEARKVIRARYDLGPTTAEELDESVVVCRGVGTTVVPVSLARGRSGGLPLATTTGAE</sequence>
<gene>
    <name evidence="2" type="ORF">GCM10010470_20590</name>
</gene>
<dbReference type="InterPro" id="IPR029069">
    <property type="entry name" value="HotDog_dom_sf"/>
</dbReference>
<name>A0ABN3VA76_9PSEU</name>
<dbReference type="RefSeq" id="WP_344679331.1">
    <property type="nucleotide sequence ID" value="NZ_BAAAUX010000011.1"/>
</dbReference>
<evidence type="ECO:0000313" key="2">
    <source>
        <dbReference type="EMBL" id="GAA2786220.1"/>
    </source>
</evidence>
<evidence type="ECO:0000313" key="3">
    <source>
        <dbReference type="Proteomes" id="UP001500979"/>
    </source>
</evidence>
<evidence type="ECO:0000259" key="1">
    <source>
        <dbReference type="Pfam" id="PF03061"/>
    </source>
</evidence>
<organism evidence="2 3">
    <name type="scientific">Saccharopolyspora taberi</name>
    <dbReference type="NCBI Taxonomy" id="60895"/>
    <lineage>
        <taxon>Bacteria</taxon>
        <taxon>Bacillati</taxon>
        <taxon>Actinomycetota</taxon>
        <taxon>Actinomycetes</taxon>
        <taxon>Pseudonocardiales</taxon>
        <taxon>Pseudonocardiaceae</taxon>
        <taxon>Saccharopolyspora</taxon>
    </lineage>
</organism>
<dbReference type="EMBL" id="BAAAUX010000011">
    <property type="protein sequence ID" value="GAA2786220.1"/>
    <property type="molecule type" value="Genomic_DNA"/>
</dbReference>
<dbReference type="SUPFAM" id="SSF54637">
    <property type="entry name" value="Thioesterase/thiol ester dehydrase-isomerase"/>
    <property type="match status" value="1"/>
</dbReference>
<dbReference type="CDD" id="cd03440">
    <property type="entry name" value="hot_dog"/>
    <property type="match status" value="1"/>
</dbReference>
<dbReference type="Gene3D" id="3.10.129.10">
    <property type="entry name" value="Hotdog Thioesterase"/>
    <property type="match status" value="1"/>
</dbReference>
<protein>
    <submittedName>
        <fullName evidence="2">3-aminobutyryl-CoA ammonia-lyase</fullName>
    </submittedName>
</protein>